<gene>
    <name evidence="2" type="ORF">VHP8226_01264</name>
</gene>
<evidence type="ECO:0000313" key="3">
    <source>
        <dbReference type="Proteomes" id="UP000838160"/>
    </source>
</evidence>
<accession>A0ABN8DGY8</accession>
<feature type="chain" id="PRO_5047317349" evidence="1">
    <location>
        <begin position="24"/>
        <end position="134"/>
    </location>
</feature>
<organism evidence="2 3">
    <name type="scientific">Vibrio hippocampi</name>
    <dbReference type="NCBI Taxonomy" id="654686"/>
    <lineage>
        <taxon>Bacteria</taxon>
        <taxon>Pseudomonadati</taxon>
        <taxon>Pseudomonadota</taxon>
        <taxon>Gammaproteobacteria</taxon>
        <taxon>Vibrionales</taxon>
        <taxon>Vibrionaceae</taxon>
        <taxon>Vibrio</taxon>
    </lineage>
</organism>
<keyword evidence="1" id="KW-0732">Signal</keyword>
<sequence length="134" mass="15300">MRAYFVGVLVFLSALMACVSSQAQLPANLHHGIQLSPLFTEAQSVQQDSIILSHKPRASLLSRNSLRINPPNKSKPWLENPGRLKYDAIAQFKFTKQAFEQLVACYHYLIFPYSHRRPSNGEPSNLLYRFMHAK</sequence>
<feature type="signal peptide" evidence="1">
    <location>
        <begin position="1"/>
        <end position="23"/>
    </location>
</feature>
<proteinExistence type="predicted"/>
<dbReference type="EMBL" id="CAKLCM010000002">
    <property type="protein sequence ID" value="CAH0525734.1"/>
    <property type="molecule type" value="Genomic_DNA"/>
</dbReference>
<evidence type="ECO:0000313" key="2">
    <source>
        <dbReference type="EMBL" id="CAH0525734.1"/>
    </source>
</evidence>
<evidence type="ECO:0000256" key="1">
    <source>
        <dbReference type="SAM" id="SignalP"/>
    </source>
</evidence>
<keyword evidence="3" id="KW-1185">Reference proteome</keyword>
<name>A0ABN8DGY8_9VIBR</name>
<dbReference type="Proteomes" id="UP000838160">
    <property type="component" value="Unassembled WGS sequence"/>
</dbReference>
<reference evidence="2" key="1">
    <citation type="submission" date="2021-12" db="EMBL/GenBank/DDBJ databases">
        <authorList>
            <person name="Rodrigo-Torres L."/>
            <person name="Arahal R. D."/>
            <person name="Lucena T."/>
        </authorList>
    </citation>
    <scope>NUCLEOTIDE SEQUENCE</scope>
    <source>
        <strain evidence="2">CECT 8226</strain>
    </source>
</reference>
<comment type="caution">
    <text evidence="2">The sequence shown here is derived from an EMBL/GenBank/DDBJ whole genome shotgun (WGS) entry which is preliminary data.</text>
</comment>
<dbReference type="RefSeq" id="WP_237484241.1">
    <property type="nucleotide sequence ID" value="NZ_CAKLCM010000002.1"/>
</dbReference>
<dbReference type="PROSITE" id="PS51257">
    <property type="entry name" value="PROKAR_LIPOPROTEIN"/>
    <property type="match status" value="1"/>
</dbReference>
<protein>
    <submittedName>
        <fullName evidence="2">Uncharacterized protein</fullName>
    </submittedName>
</protein>